<dbReference type="EMBL" id="CP001043">
    <property type="protein sequence ID" value="ACC71022.1"/>
    <property type="molecule type" value="Genomic_DNA"/>
</dbReference>
<feature type="compositionally biased region" description="Basic and acidic residues" evidence="1">
    <location>
        <begin position="1"/>
        <end position="10"/>
    </location>
</feature>
<gene>
    <name evidence="2" type="ordered locus">Bphy_1843</name>
</gene>
<reference evidence="3" key="1">
    <citation type="journal article" date="2014" name="Stand. Genomic Sci.">
        <title>Complete genome sequence of Burkholderia phymatum STM815(T), a broad host range and efficient nitrogen-fixing symbiont of Mimosa species.</title>
        <authorList>
            <person name="Moulin L."/>
            <person name="Klonowska A."/>
            <person name="Caroline B."/>
            <person name="Booth K."/>
            <person name="Vriezen J.A."/>
            <person name="Melkonian R."/>
            <person name="James E.K."/>
            <person name="Young J.P."/>
            <person name="Bena G."/>
            <person name="Hauser L."/>
            <person name="Land M."/>
            <person name="Kyrpides N."/>
            <person name="Bruce D."/>
            <person name="Chain P."/>
            <person name="Copeland A."/>
            <person name="Pitluck S."/>
            <person name="Woyke T."/>
            <person name="Lizotte-Waniewski M."/>
            <person name="Bristow J."/>
            <person name="Riley M."/>
        </authorList>
    </citation>
    <scope>NUCLEOTIDE SEQUENCE [LARGE SCALE GENOMIC DNA]</scope>
    <source>
        <strain evidence="3">DSM 17167 / CIP 108236 / LMG 21445 / STM815</strain>
    </source>
</reference>
<protein>
    <submittedName>
        <fullName evidence="2">Uncharacterized protein</fullName>
    </submittedName>
</protein>
<dbReference type="HOGENOM" id="CLU_190502_0_0_4"/>
<keyword evidence="3" id="KW-1185">Reference proteome</keyword>
<dbReference type="Proteomes" id="UP000001192">
    <property type="component" value="Chromosome 1"/>
</dbReference>
<dbReference type="KEGG" id="bph:Bphy_1843"/>
<dbReference type="AlphaFoldDB" id="B2JCM1"/>
<feature type="region of interest" description="Disordered" evidence="1">
    <location>
        <begin position="1"/>
        <end position="23"/>
    </location>
</feature>
<name>B2JCM1_PARP8</name>
<dbReference type="eggNOG" id="ENOG50316PX">
    <property type="taxonomic scope" value="Bacteria"/>
</dbReference>
<proteinExistence type="predicted"/>
<evidence type="ECO:0000313" key="2">
    <source>
        <dbReference type="EMBL" id="ACC71022.1"/>
    </source>
</evidence>
<accession>B2JCM1</accession>
<evidence type="ECO:0000256" key="1">
    <source>
        <dbReference type="SAM" id="MobiDB-lite"/>
    </source>
</evidence>
<evidence type="ECO:0000313" key="3">
    <source>
        <dbReference type="Proteomes" id="UP000001192"/>
    </source>
</evidence>
<organism evidence="2 3">
    <name type="scientific">Paraburkholderia phymatum (strain DSM 17167 / CIP 108236 / LMG 21445 / STM815)</name>
    <name type="common">Burkholderia phymatum</name>
    <dbReference type="NCBI Taxonomy" id="391038"/>
    <lineage>
        <taxon>Bacteria</taxon>
        <taxon>Pseudomonadati</taxon>
        <taxon>Pseudomonadota</taxon>
        <taxon>Betaproteobacteria</taxon>
        <taxon>Burkholderiales</taxon>
        <taxon>Burkholderiaceae</taxon>
        <taxon>Paraburkholderia</taxon>
    </lineage>
</organism>
<sequence length="87" mass="9693">MRCCRDDGSRSARTVRAGKGMNHHQLESDIGHLEYMLARISGTDPLPLSYWRKRVDDVSAAACLPVQKSRARRLDEALSVLEIRAGA</sequence>